<dbReference type="InterPro" id="IPR004276">
    <property type="entry name" value="GlycoTrans_28_N"/>
</dbReference>
<keyword evidence="3 10" id="KW-0328">Glycosyltransferase</keyword>
<keyword evidence="9 10" id="KW-0961">Cell wall biogenesis/degradation</keyword>
<dbReference type="GO" id="GO:0009252">
    <property type="term" value="P:peptidoglycan biosynthetic process"/>
    <property type="evidence" value="ECO:0007669"/>
    <property type="project" value="UniProtKB-UniRule"/>
</dbReference>
<dbReference type="GO" id="GO:0008360">
    <property type="term" value="P:regulation of cell shape"/>
    <property type="evidence" value="ECO:0007669"/>
    <property type="project" value="UniProtKB-KW"/>
</dbReference>
<evidence type="ECO:0000256" key="9">
    <source>
        <dbReference type="ARBA" id="ARBA00023316"/>
    </source>
</evidence>
<protein>
    <recommendedName>
        <fullName evidence="10">UDP-N-acetylglucosamine--N-acetylmuramyl-(pentapeptide) pyrophosphoryl-undecaprenol N-acetylglucosamine transferase</fullName>
        <ecNumber evidence="10">2.4.1.227</ecNumber>
    </recommendedName>
    <alternativeName>
        <fullName evidence="10">Undecaprenyl-PP-MurNAc-pentapeptide-UDPGlcNAc GlcNAc transferase</fullName>
    </alternativeName>
</protein>
<dbReference type="SUPFAM" id="SSF53756">
    <property type="entry name" value="UDP-Glycosyltransferase/glycogen phosphorylase"/>
    <property type="match status" value="1"/>
</dbReference>
<feature type="domain" description="Glycosyl transferase family 28 C-terminal" evidence="12">
    <location>
        <begin position="190"/>
        <end position="324"/>
    </location>
</feature>
<dbReference type="GO" id="GO:0050511">
    <property type="term" value="F:undecaprenyldiphospho-muramoylpentapeptide beta-N-acetylglucosaminyltransferase activity"/>
    <property type="evidence" value="ECO:0007669"/>
    <property type="project" value="UniProtKB-UniRule"/>
</dbReference>
<gene>
    <name evidence="10 13" type="primary">murG</name>
    <name evidence="13" type="ORF">COT81_00390</name>
</gene>
<dbReference type="CDD" id="cd03785">
    <property type="entry name" value="GT28_MurG"/>
    <property type="match status" value="1"/>
</dbReference>
<keyword evidence="6 10" id="KW-0573">Peptidoglycan synthesis</keyword>
<evidence type="ECO:0000256" key="7">
    <source>
        <dbReference type="ARBA" id="ARBA00023136"/>
    </source>
</evidence>
<dbReference type="PANTHER" id="PTHR21015:SF27">
    <property type="entry name" value="UDP-N-ACETYLGLUCOSAMINE--N-ACETYLMURAMYL-(PENTAPEPTIDE) PYROPHOSPHORYL-UNDECAPRENOL N-ACETYLGLUCOSAMINE TRANSFERASE"/>
    <property type="match status" value="1"/>
</dbReference>
<dbReference type="EC" id="2.4.1.227" evidence="10"/>
<comment type="similarity">
    <text evidence="10">Belongs to the glycosyltransferase 28 family. MurG subfamily.</text>
</comment>
<evidence type="ECO:0000256" key="10">
    <source>
        <dbReference type="HAMAP-Rule" id="MF_00033"/>
    </source>
</evidence>
<evidence type="ECO:0000256" key="4">
    <source>
        <dbReference type="ARBA" id="ARBA00022679"/>
    </source>
</evidence>
<comment type="subcellular location">
    <subcellularLocation>
        <location evidence="10">Cell membrane</location>
        <topology evidence="10">Peripheral membrane protein</topology>
        <orientation evidence="10">Cytoplasmic side</orientation>
    </subcellularLocation>
</comment>
<name>A0A2H0W2S6_9BACT</name>
<dbReference type="UniPathway" id="UPA00219"/>
<dbReference type="EMBL" id="PEZZ01000002">
    <property type="protein sequence ID" value="PIS05607.1"/>
    <property type="molecule type" value="Genomic_DNA"/>
</dbReference>
<keyword evidence="8 10" id="KW-0131">Cell cycle</keyword>
<keyword evidence="4 10" id="KW-0808">Transferase</keyword>
<dbReference type="GO" id="GO:0051991">
    <property type="term" value="F:UDP-N-acetyl-D-glucosamine:N-acetylmuramoyl-L-alanyl-D-glutamyl-meso-2,6-diaminopimelyl-D-alanyl-D-alanine-diphosphoundecaprenol 4-beta-N-acetylglucosaminlytransferase activity"/>
    <property type="evidence" value="ECO:0007669"/>
    <property type="project" value="RHEA"/>
</dbReference>
<evidence type="ECO:0000313" key="13">
    <source>
        <dbReference type="EMBL" id="PIS05607.1"/>
    </source>
</evidence>
<dbReference type="GO" id="GO:0051301">
    <property type="term" value="P:cell division"/>
    <property type="evidence" value="ECO:0007669"/>
    <property type="project" value="UniProtKB-KW"/>
</dbReference>
<evidence type="ECO:0000259" key="12">
    <source>
        <dbReference type="Pfam" id="PF04101"/>
    </source>
</evidence>
<comment type="function">
    <text evidence="10">Cell wall formation. Catalyzes the transfer of a GlcNAc subunit on undecaprenyl-pyrophosphoryl-MurNAc-pentapeptide (lipid intermediate I) to form undecaprenyl-pyrophosphoryl-MurNAc-(pentapeptide)GlcNAc (lipid intermediate II).</text>
</comment>
<organism evidence="13 14">
    <name type="scientific">Candidatus Buchananbacteria bacterium CG10_big_fil_rev_8_21_14_0_10_42_9</name>
    <dbReference type="NCBI Taxonomy" id="1974526"/>
    <lineage>
        <taxon>Bacteria</taxon>
        <taxon>Candidatus Buchananiibacteriota</taxon>
    </lineage>
</organism>
<evidence type="ECO:0000256" key="8">
    <source>
        <dbReference type="ARBA" id="ARBA00023306"/>
    </source>
</evidence>
<dbReference type="GO" id="GO:0005975">
    <property type="term" value="P:carbohydrate metabolic process"/>
    <property type="evidence" value="ECO:0007669"/>
    <property type="project" value="InterPro"/>
</dbReference>
<keyword evidence="1 10" id="KW-1003">Cell membrane</keyword>
<comment type="caution">
    <text evidence="13">The sequence shown here is derived from an EMBL/GenBank/DDBJ whole genome shotgun (WGS) entry which is preliminary data.</text>
</comment>
<keyword evidence="5 10" id="KW-0133">Cell shape</keyword>
<evidence type="ECO:0000256" key="1">
    <source>
        <dbReference type="ARBA" id="ARBA00022475"/>
    </source>
</evidence>
<keyword evidence="7 10" id="KW-0472">Membrane</keyword>
<dbReference type="Gene3D" id="3.40.50.2000">
    <property type="entry name" value="Glycogen Phosphorylase B"/>
    <property type="match status" value="2"/>
</dbReference>
<dbReference type="NCBIfam" id="TIGR01133">
    <property type="entry name" value="murG"/>
    <property type="match status" value="1"/>
</dbReference>
<feature type="binding site" evidence="10">
    <location>
        <position position="167"/>
    </location>
    <ligand>
        <name>UDP-N-acetyl-alpha-D-glucosamine</name>
        <dbReference type="ChEBI" id="CHEBI:57705"/>
    </ligand>
</feature>
<dbReference type="Proteomes" id="UP000230935">
    <property type="component" value="Unassembled WGS sequence"/>
</dbReference>
<dbReference type="Pfam" id="PF04101">
    <property type="entry name" value="Glyco_tran_28_C"/>
    <property type="match status" value="1"/>
</dbReference>
<evidence type="ECO:0000256" key="2">
    <source>
        <dbReference type="ARBA" id="ARBA00022618"/>
    </source>
</evidence>
<evidence type="ECO:0000256" key="5">
    <source>
        <dbReference type="ARBA" id="ARBA00022960"/>
    </source>
</evidence>
<comment type="caution">
    <text evidence="10">Lacks conserved residue(s) required for the propagation of feature annotation.</text>
</comment>
<proteinExistence type="inferred from homology"/>
<evidence type="ECO:0000259" key="11">
    <source>
        <dbReference type="Pfam" id="PF03033"/>
    </source>
</evidence>
<comment type="pathway">
    <text evidence="10">Cell wall biogenesis; peptidoglycan biosynthesis.</text>
</comment>
<accession>A0A2H0W2S6</accession>
<dbReference type="AlphaFoldDB" id="A0A2H0W2S6"/>
<evidence type="ECO:0000256" key="3">
    <source>
        <dbReference type="ARBA" id="ARBA00022676"/>
    </source>
</evidence>
<evidence type="ECO:0000256" key="6">
    <source>
        <dbReference type="ARBA" id="ARBA00022984"/>
    </source>
</evidence>
<dbReference type="InterPro" id="IPR007235">
    <property type="entry name" value="Glyco_trans_28_C"/>
</dbReference>
<feature type="domain" description="Glycosyltransferase family 28 N-terminal" evidence="11">
    <location>
        <begin position="3"/>
        <end position="141"/>
    </location>
</feature>
<comment type="catalytic activity">
    <reaction evidence="10">
        <text>di-trans,octa-cis-undecaprenyl diphospho-N-acetyl-alpha-D-muramoyl-L-alanyl-D-glutamyl-meso-2,6-diaminopimeloyl-D-alanyl-D-alanine + UDP-N-acetyl-alpha-D-glucosamine = di-trans,octa-cis-undecaprenyl diphospho-[N-acetyl-alpha-D-glucosaminyl-(1-&gt;4)]-N-acetyl-alpha-D-muramoyl-L-alanyl-D-glutamyl-meso-2,6-diaminopimeloyl-D-alanyl-D-alanine + UDP + H(+)</text>
        <dbReference type="Rhea" id="RHEA:31227"/>
        <dbReference type="ChEBI" id="CHEBI:15378"/>
        <dbReference type="ChEBI" id="CHEBI:57705"/>
        <dbReference type="ChEBI" id="CHEBI:58223"/>
        <dbReference type="ChEBI" id="CHEBI:61387"/>
        <dbReference type="ChEBI" id="CHEBI:61388"/>
        <dbReference type="EC" id="2.4.1.227"/>
    </reaction>
</comment>
<keyword evidence="2 10" id="KW-0132">Cell division</keyword>
<dbReference type="GO" id="GO:0071555">
    <property type="term" value="P:cell wall organization"/>
    <property type="evidence" value="ECO:0007669"/>
    <property type="project" value="UniProtKB-KW"/>
</dbReference>
<evidence type="ECO:0000313" key="14">
    <source>
        <dbReference type="Proteomes" id="UP000230935"/>
    </source>
</evidence>
<dbReference type="Pfam" id="PF03033">
    <property type="entry name" value="Glyco_transf_28"/>
    <property type="match status" value="1"/>
</dbReference>
<dbReference type="HAMAP" id="MF_00033">
    <property type="entry name" value="MurG"/>
    <property type="match status" value="1"/>
</dbReference>
<dbReference type="PANTHER" id="PTHR21015">
    <property type="entry name" value="UDP-N-ACETYLGLUCOSAMINE--N-ACETYLMURAMYL-(PENTAPEPTIDE) PYROPHOSPHORYL-UNDECAPRENOL N-ACETYLGLUCOSAMINE TRANSFERASE 1"/>
    <property type="match status" value="1"/>
</dbReference>
<sequence length="358" mass="39551">MKVLFAGGGTLGSVNPLIALWQELQLRESSLQALWLGTTSGPEQEVVESYGINYRAISTGKLRRYFSWRNVIDPFKVLWGYIQSRKIIKNFKPDIVISAGGFVAVPVVWAAHAKKVPSLIHQQDKQVGLANKLMAKKATRISVTFEASINEIKKFKDKIEIIGNPVRQEFFQVEFEASKKYFHLTHDLPVVLILGGGTGASTINQAVYDSLPNLTKFSQIIHLTGRGRGRSDGSYQNYYPYELLVQEFPKALAAADVVVSRAGMSTITEAAILKKPLVLIPMPDSHQELNAQELQKNNAAKVLAEKNLSPASLVTALKSVIEDAALRENLSLNIGKILPSNPNSKMIDLVYKTISHVN</sequence>
<dbReference type="InterPro" id="IPR006009">
    <property type="entry name" value="GlcNAc_MurG"/>
</dbReference>
<dbReference type="GO" id="GO:0005886">
    <property type="term" value="C:plasma membrane"/>
    <property type="evidence" value="ECO:0007669"/>
    <property type="project" value="UniProtKB-SubCell"/>
</dbReference>
<feature type="binding site" evidence="10">
    <location>
        <position position="287"/>
    </location>
    <ligand>
        <name>UDP-N-acetyl-alpha-D-glucosamine</name>
        <dbReference type="ChEBI" id="CHEBI:57705"/>
    </ligand>
</feature>
<reference evidence="14" key="1">
    <citation type="submission" date="2017-09" db="EMBL/GenBank/DDBJ databases">
        <title>Depth-based differentiation of microbial function through sediment-hosted aquifers and enrichment of novel symbionts in the deep terrestrial subsurface.</title>
        <authorList>
            <person name="Probst A.J."/>
            <person name="Ladd B."/>
            <person name="Jarett J.K."/>
            <person name="Geller-Mcgrath D.E."/>
            <person name="Sieber C.M.K."/>
            <person name="Emerson J.B."/>
            <person name="Anantharaman K."/>
            <person name="Thomas B.C."/>
            <person name="Malmstrom R."/>
            <person name="Stieglmeier M."/>
            <person name="Klingl A."/>
            <person name="Woyke T."/>
            <person name="Ryan C.M."/>
            <person name="Banfield J.F."/>
        </authorList>
    </citation>
    <scope>NUCLEOTIDE SEQUENCE [LARGE SCALE GENOMIC DNA]</scope>
</reference>